<accession>A0A8H3EYZ9</accession>
<organism evidence="4 5">
    <name type="scientific">Alectoria fallacina</name>
    <dbReference type="NCBI Taxonomy" id="1903189"/>
    <lineage>
        <taxon>Eukaryota</taxon>
        <taxon>Fungi</taxon>
        <taxon>Dikarya</taxon>
        <taxon>Ascomycota</taxon>
        <taxon>Pezizomycotina</taxon>
        <taxon>Lecanoromycetes</taxon>
        <taxon>OSLEUM clade</taxon>
        <taxon>Lecanoromycetidae</taxon>
        <taxon>Lecanorales</taxon>
        <taxon>Lecanorineae</taxon>
        <taxon>Parmeliaceae</taxon>
        <taxon>Alectoria</taxon>
    </lineage>
</organism>
<keyword evidence="2" id="KW-0472">Membrane</keyword>
<feature type="transmembrane region" description="Helical" evidence="2">
    <location>
        <begin position="482"/>
        <end position="500"/>
    </location>
</feature>
<dbReference type="EMBL" id="CAJPDR010000057">
    <property type="protein sequence ID" value="CAF9912823.1"/>
    <property type="molecule type" value="Genomic_DNA"/>
</dbReference>
<keyword evidence="5" id="KW-1185">Reference proteome</keyword>
<name>A0A8H3EYZ9_9LECA</name>
<dbReference type="Proteomes" id="UP000664203">
    <property type="component" value="Unassembled WGS sequence"/>
</dbReference>
<dbReference type="AlphaFoldDB" id="A0A8H3EYZ9"/>
<sequence length="762" mass="83598">MKTSIDPIPRPGPSRQQSYTDQHARPRSTTDDVDMSDTLGLGPPVMPSETTSIRSGTPPLPASSKSPDTPSITITKWGRGGKKARRLKFSGWRVGVTICASTAATVLIVNIALTVWASTKSGLSNGLATIQDGSCQKTKHLNLWLHLVINVLSTILLAASNYCMQCLSSPTREEVDRAHSRHTWLDIGVPSVRNLRSIARNRILLWWLLAFSGIPLHLLYNSAVFSTLSSQEYSAYLASDELISGIGINWTATNPLGGLIPADIYQNTSHWQNLTNEECMRAYGQSFVSARSDVLAVTSNLNASDPLRIVGANISIGDAIHNLGQPYWWLCSAYVNLTGPDGWGCDLNGLSRYSSNWDLSEYGPEDWEYGSEGSVLPVQYCLSKTIDEHCRLQLSLVIMCIVMFCNFIKALCMCLVLRLQKSPPLVTIGDAIESFLQDRDLTAENMCLADKYTFAAKKWDNSTRTYLKKPHKWFSSASWRRWLTCNILCISTLIVAGALLDIGLRNTALASRNISYLWSLGFGTVTSESMVAWNMPGSGGLLLIVLVANSPQALLSFLFLTYNGLYTCMLMANEWSDYAYERKSLRVSNPVGDQRSTYRLQLPYRYGIPLTVLSGILHWLVSQSLFLARAATFNSDGEENTRESISTVGYSCIAIITVIILGVIVVTLGILNGFRRYRPVMPLVGSCSAAISAACHRPREDIDAATLPVLWGAVSGQEECAVGHCCFTSFEASPPVEGKAYAGQHPETRLIAAALEHDKDGG</sequence>
<feature type="transmembrane region" description="Helical" evidence="2">
    <location>
        <begin position="143"/>
        <end position="164"/>
    </location>
</feature>
<evidence type="ECO:0000256" key="2">
    <source>
        <dbReference type="SAM" id="Phobius"/>
    </source>
</evidence>
<evidence type="ECO:0000259" key="3">
    <source>
        <dbReference type="Pfam" id="PF20163"/>
    </source>
</evidence>
<evidence type="ECO:0000256" key="1">
    <source>
        <dbReference type="SAM" id="MobiDB-lite"/>
    </source>
</evidence>
<protein>
    <recommendedName>
        <fullName evidence="3">DUF6536 domain-containing protein</fullName>
    </recommendedName>
</protein>
<feature type="region of interest" description="Disordered" evidence="1">
    <location>
        <begin position="1"/>
        <end position="79"/>
    </location>
</feature>
<dbReference type="PANTHER" id="PTHR35395:SF1">
    <property type="entry name" value="DUF6536 DOMAIN-CONTAINING PROTEIN"/>
    <property type="match status" value="1"/>
</dbReference>
<comment type="caution">
    <text evidence="4">The sequence shown here is derived from an EMBL/GenBank/DDBJ whole genome shotgun (WGS) entry which is preliminary data.</text>
</comment>
<gene>
    <name evidence="4" type="ORF">ALECFALPRED_008315</name>
</gene>
<dbReference type="OrthoDB" id="5429634at2759"/>
<keyword evidence="2" id="KW-0812">Transmembrane</keyword>
<dbReference type="Pfam" id="PF20163">
    <property type="entry name" value="DUF6536"/>
    <property type="match status" value="1"/>
</dbReference>
<dbReference type="PANTHER" id="PTHR35395">
    <property type="entry name" value="DUF6536 DOMAIN-CONTAINING PROTEIN"/>
    <property type="match status" value="1"/>
</dbReference>
<feature type="compositionally biased region" description="Polar residues" evidence="1">
    <location>
        <begin position="63"/>
        <end position="74"/>
    </location>
</feature>
<feature type="transmembrane region" description="Helical" evidence="2">
    <location>
        <begin position="92"/>
        <end position="117"/>
    </location>
</feature>
<evidence type="ECO:0000313" key="5">
    <source>
        <dbReference type="Proteomes" id="UP000664203"/>
    </source>
</evidence>
<reference evidence="4" key="1">
    <citation type="submission" date="2021-03" db="EMBL/GenBank/DDBJ databases">
        <authorList>
            <person name="Tagirdzhanova G."/>
        </authorList>
    </citation>
    <scope>NUCLEOTIDE SEQUENCE</scope>
</reference>
<proteinExistence type="predicted"/>
<feature type="domain" description="DUF6536" evidence="3">
    <location>
        <begin position="92"/>
        <end position="242"/>
    </location>
</feature>
<feature type="transmembrane region" description="Helical" evidence="2">
    <location>
        <begin position="648"/>
        <end position="671"/>
    </location>
</feature>
<feature type="transmembrane region" description="Helical" evidence="2">
    <location>
        <begin position="394"/>
        <end position="417"/>
    </location>
</feature>
<keyword evidence="2" id="KW-1133">Transmembrane helix</keyword>
<feature type="transmembrane region" description="Helical" evidence="2">
    <location>
        <begin position="606"/>
        <end position="628"/>
    </location>
</feature>
<dbReference type="InterPro" id="IPR046623">
    <property type="entry name" value="DUF6536"/>
</dbReference>
<feature type="transmembrane region" description="Helical" evidence="2">
    <location>
        <begin position="203"/>
        <end position="220"/>
    </location>
</feature>
<evidence type="ECO:0000313" key="4">
    <source>
        <dbReference type="EMBL" id="CAF9912823.1"/>
    </source>
</evidence>
<feature type="transmembrane region" description="Helical" evidence="2">
    <location>
        <begin position="540"/>
        <end position="562"/>
    </location>
</feature>